<feature type="region of interest" description="Disordered" evidence="5">
    <location>
        <begin position="1"/>
        <end position="37"/>
    </location>
</feature>
<dbReference type="AlphaFoldDB" id="A0A8J2RSZ2"/>
<evidence type="ECO:0000256" key="4">
    <source>
        <dbReference type="PROSITE-ProRule" id="PRU00325"/>
    </source>
</evidence>
<dbReference type="PANTHER" id="PTHR22619:SF0">
    <property type="entry name" value="ZINC FINGER SWIM DOMAIN-CONTAINING PROTEIN 6-LIKE PROTEIN"/>
    <property type="match status" value="1"/>
</dbReference>
<dbReference type="InterPro" id="IPR048370">
    <property type="entry name" value="ZSWIM4-8_C"/>
</dbReference>
<feature type="region of interest" description="Disordered" evidence="5">
    <location>
        <begin position="171"/>
        <end position="195"/>
    </location>
</feature>
<sequence>MAASRRPCCNGGGGGGRFSGLPGSLSDNNGSGSSSGSAKMMMGLLGLSGSGSGGFSGSGSGMNSSGNSSGSGRTPDTLLDICARIVAQQIPFQRIEERYDRIPEPVQRRVIFWSFPRNERDICMYSSLSRPSTNSVEYQNLPFHRGLKLLESGCVDSVLQVGFHLSGTVTAPKTSGGSPLPPASSSGGGGAAGGGVVVPGGTAGGAVAGGGGGGTGGPPVETEKKYRVSVSFDRCKITSVTCSCEARDIFWCQHVVALALFRIRNADTVRLRVPISETLLQMDRQQLQKFVQYLISEHHTEVLPTAQKLADEILQQRSEINRIPGAPDPTAGASADDEHSWHLDEEQVCEQVRSFLSQGGYYNVNKQLVSMFAKDKCRQLWDQLGALWVCVVLNPHCNSSDKLHWRQMLERWSQVDVCPPEDPDFRPQTSSGQESNRLRPRRSVQGDDTTSSESSDDDDEASRRGREASLDHSLSNANRNANAAAAAANNNNNANNNASALRNARGAPVAVRRRSVFHRAIDAISLTWDNSHLKLILAHDNLSASNEPHSTNNINTQGQPLWHEHVPTACARVDALRSHGYTVEALRLAVSIIRTLKQGQLQSQQRWIEQQGRLLVDCTGSAVARNAALVPSAAEGWIGHPLDPIGCLFDTLAEASLVPDDQNQRGGGSNQYYYDPIGLNVDGEQNAAATPPRYQHVGVSGSRDRNESYLTLATEAALIGLGQQRVMPAGLYSQEKACKQEERLLQKLQEMELDTVLVAVLRKQSMMLLESGPTSGLGSGIHPESIPMHTYAKFLFLALLPHDTDLAYRVGLRAMRLPILEDHEDVDDPVNGNVSSLVLSRYPRWFTLGHIEAQQCALASTMLSAAKGDIHRLRTVLESAQRNIHSSSHLFKLAQDAFRFATPQDGPRHPTLLNVAFELGLQVMRMTLSSVNWRRREMVRWLVTCATEVGFEALLSIMHNWYQLFTPTEATGPVASTIMSHSTVMRLNLSYVQQEELSNCARTLALQCATKVGLNLRIEIPWRKPQGGQKQKDPPNCALNALNLCESAPISFETAYQIVIDAASHIMTSMQLFTIARYMEHRGYPHRAYKLALLAMKNVHLAYNQDTHAAINDIHWACALSHSLGKSELSTMIPLLVKNVQCATVLSDVLRRCAVSAPGVASACPPEAKRRCVKPLPYDKAPLKPLLDAAIAAYVNTTHSRLTHISPRHYGDFIDFLAKARETFLLAHDGLMQFGQLIENMKVAYKGKKKLMFLVKERFG</sequence>
<evidence type="ECO:0000256" key="1">
    <source>
        <dbReference type="ARBA" id="ARBA00022723"/>
    </source>
</evidence>
<dbReference type="OrthoDB" id="10013584at2759"/>
<feature type="compositionally biased region" description="Low complexity" evidence="5">
    <location>
        <begin position="19"/>
        <end position="37"/>
    </location>
</feature>
<keyword evidence="2 4" id="KW-0863">Zinc-finger</keyword>
<protein>
    <recommendedName>
        <fullName evidence="6">SWIM-type domain-containing protein</fullName>
    </recommendedName>
</protein>
<feature type="compositionally biased region" description="Gly residues" evidence="5">
    <location>
        <begin position="186"/>
        <end position="195"/>
    </location>
</feature>
<dbReference type="Proteomes" id="UP000789390">
    <property type="component" value="Unassembled WGS sequence"/>
</dbReference>
<evidence type="ECO:0000259" key="6">
    <source>
        <dbReference type="PROSITE" id="PS50966"/>
    </source>
</evidence>
<evidence type="ECO:0000313" key="7">
    <source>
        <dbReference type="EMBL" id="CAH0102313.1"/>
    </source>
</evidence>
<proteinExistence type="predicted"/>
<keyword evidence="1" id="KW-0479">Metal-binding</keyword>
<dbReference type="GO" id="GO:0031462">
    <property type="term" value="C:Cul2-RING ubiquitin ligase complex"/>
    <property type="evidence" value="ECO:0007669"/>
    <property type="project" value="TreeGrafter"/>
</dbReference>
<evidence type="ECO:0000313" key="8">
    <source>
        <dbReference type="Proteomes" id="UP000789390"/>
    </source>
</evidence>
<feature type="domain" description="SWIM-type" evidence="6">
    <location>
        <begin position="226"/>
        <end position="263"/>
    </location>
</feature>
<evidence type="ECO:0000256" key="5">
    <source>
        <dbReference type="SAM" id="MobiDB-lite"/>
    </source>
</evidence>
<dbReference type="GO" id="GO:0008270">
    <property type="term" value="F:zinc ion binding"/>
    <property type="evidence" value="ECO:0007669"/>
    <property type="project" value="UniProtKB-KW"/>
</dbReference>
<reference evidence="7" key="1">
    <citation type="submission" date="2021-11" db="EMBL/GenBank/DDBJ databases">
        <authorList>
            <person name="Schell T."/>
        </authorList>
    </citation>
    <scope>NUCLEOTIDE SEQUENCE</scope>
    <source>
        <strain evidence="7">M5</strain>
    </source>
</reference>
<name>A0A8J2RSZ2_9CRUS</name>
<dbReference type="PANTHER" id="PTHR22619">
    <property type="entry name" value="ZINC FINGER SWIM DOMAIN CONTAINING PROTEIN 4, 5, 6"/>
    <property type="match status" value="1"/>
</dbReference>
<gene>
    <name evidence="7" type="ORF">DGAL_LOCUS4708</name>
</gene>
<accession>A0A8J2RSZ2</accession>
<keyword evidence="3" id="KW-0862">Zinc</keyword>
<comment type="caution">
    <text evidence="7">The sequence shown here is derived from an EMBL/GenBank/DDBJ whole genome shotgun (WGS) entry which is preliminary data.</text>
</comment>
<dbReference type="Pfam" id="PF21055">
    <property type="entry name" value="ZSWIM4-8_C"/>
    <property type="match status" value="1"/>
</dbReference>
<feature type="region of interest" description="Disordered" evidence="5">
    <location>
        <begin position="417"/>
        <end position="473"/>
    </location>
</feature>
<organism evidence="7 8">
    <name type="scientific">Daphnia galeata</name>
    <dbReference type="NCBI Taxonomy" id="27404"/>
    <lineage>
        <taxon>Eukaryota</taxon>
        <taxon>Metazoa</taxon>
        <taxon>Ecdysozoa</taxon>
        <taxon>Arthropoda</taxon>
        <taxon>Crustacea</taxon>
        <taxon>Branchiopoda</taxon>
        <taxon>Diplostraca</taxon>
        <taxon>Cladocera</taxon>
        <taxon>Anomopoda</taxon>
        <taxon>Daphniidae</taxon>
        <taxon>Daphnia</taxon>
    </lineage>
</organism>
<evidence type="ECO:0000256" key="3">
    <source>
        <dbReference type="ARBA" id="ARBA00022833"/>
    </source>
</evidence>
<dbReference type="EMBL" id="CAKKLH010000079">
    <property type="protein sequence ID" value="CAH0102313.1"/>
    <property type="molecule type" value="Genomic_DNA"/>
</dbReference>
<feature type="compositionally biased region" description="Basic and acidic residues" evidence="5">
    <location>
        <begin position="461"/>
        <end position="470"/>
    </location>
</feature>
<keyword evidence="8" id="KW-1185">Reference proteome</keyword>
<dbReference type="PROSITE" id="PS50966">
    <property type="entry name" value="ZF_SWIM"/>
    <property type="match status" value="1"/>
</dbReference>
<evidence type="ECO:0000256" key="2">
    <source>
        <dbReference type="ARBA" id="ARBA00022771"/>
    </source>
</evidence>
<dbReference type="InterPro" id="IPR007527">
    <property type="entry name" value="Znf_SWIM"/>
</dbReference>